<feature type="transmembrane region" description="Helical" evidence="5">
    <location>
        <begin position="107"/>
        <end position="127"/>
    </location>
</feature>
<feature type="transmembrane region" description="Helical" evidence="5">
    <location>
        <begin position="223"/>
        <end position="244"/>
    </location>
</feature>
<dbReference type="SUPFAM" id="SSF103473">
    <property type="entry name" value="MFS general substrate transporter"/>
    <property type="match status" value="1"/>
</dbReference>
<keyword evidence="8" id="KW-1185">Reference proteome</keyword>
<keyword evidence="4 5" id="KW-0472">Membrane</keyword>
<evidence type="ECO:0000256" key="4">
    <source>
        <dbReference type="ARBA" id="ARBA00023136"/>
    </source>
</evidence>
<feature type="transmembrane region" description="Helical" evidence="5">
    <location>
        <begin position="408"/>
        <end position="427"/>
    </location>
</feature>
<evidence type="ECO:0000313" key="8">
    <source>
        <dbReference type="Proteomes" id="UP001201980"/>
    </source>
</evidence>
<keyword evidence="2 5" id="KW-0812">Transmembrane</keyword>
<reference evidence="7" key="1">
    <citation type="submission" date="2022-07" db="EMBL/GenBank/DDBJ databases">
        <title>Draft genome sequence of Zalerion maritima ATCC 34329, a (micro)plastics degrading marine fungus.</title>
        <authorList>
            <person name="Paco A."/>
            <person name="Goncalves M.F.M."/>
            <person name="Rocha-Santos T.A.P."/>
            <person name="Alves A."/>
        </authorList>
    </citation>
    <scope>NUCLEOTIDE SEQUENCE</scope>
    <source>
        <strain evidence="7">ATCC 34329</strain>
    </source>
</reference>
<feature type="transmembrane region" description="Helical" evidence="5">
    <location>
        <begin position="164"/>
        <end position="187"/>
    </location>
</feature>
<feature type="transmembrane region" description="Helical" evidence="5">
    <location>
        <begin position="67"/>
        <end position="87"/>
    </location>
</feature>
<dbReference type="PANTHER" id="PTHR23502:SF29">
    <property type="entry name" value="TRANSPORTER, PUTATIVE (AFU_ORTHOLOGUE AFUA_6G06680)-RELATED"/>
    <property type="match status" value="1"/>
</dbReference>
<proteinExistence type="predicted"/>
<sequence>MAWGILESRSHSHVPGTVLLDSSEDPSAEHLAHLKRTTHRGKSIILVPQPSEDPNDPLNWSLWAKDLLTLLYGYCTLLIVGGIGPILSALTLELVTLFDVSYTDVSLLTGYSLCATAASGIFISAVSHKYGRRIPMLFSLACAFSSTVWGGYAESYGSLLGARILQGLSCSMFESVIFSLIGDMYFVHERGIRIAVMSSCFAGISNLPSLLAGKIATDLGWRWVFWLLAIFLGVALVLSIPFGWETSYNRQDIYNTDLASQDNLEDLDAKQTAGEIEMAENKTSGIESGVQPPARKSFLQMMNPYSGTYTNESIWRLLMDPFLILANPAVIWAVLLMSFPTLWLVAVNLLVAQIFSGPPYSLTTAELGYLAAGPTVGGLLGSILAGLSSDPVIKWAAKKNHGIYEPEFRLLLIVPAVVTSSMAYFLFGNLIEAGKSAAAMAVIWGIAVFSLQFVIMVVGSYGVDAYRDISVEIFMATMIFKNFLFFGFSYFLNSWIVSWGPAKMFDCVAAIQIGLCLTTIPIWMYGKRLRGWWHNVYTVPTHKHD</sequence>
<evidence type="ECO:0000256" key="5">
    <source>
        <dbReference type="SAM" id="Phobius"/>
    </source>
</evidence>
<dbReference type="GO" id="GO:0022857">
    <property type="term" value="F:transmembrane transporter activity"/>
    <property type="evidence" value="ECO:0007669"/>
    <property type="project" value="InterPro"/>
</dbReference>
<dbReference type="AlphaFoldDB" id="A0AAD5RQP6"/>
<keyword evidence="3 5" id="KW-1133">Transmembrane helix</keyword>
<comment type="subcellular location">
    <subcellularLocation>
        <location evidence="1">Membrane</location>
        <topology evidence="1">Multi-pass membrane protein</topology>
    </subcellularLocation>
</comment>
<dbReference type="InterPro" id="IPR020846">
    <property type="entry name" value="MFS_dom"/>
</dbReference>
<dbReference type="Gene3D" id="1.20.1250.20">
    <property type="entry name" value="MFS general substrate transporter like domains"/>
    <property type="match status" value="1"/>
</dbReference>
<dbReference type="Proteomes" id="UP001201980">
    <property type="component" value="Unassembled WGS sequence"/>
</dbReference>
<evidence type="ECO:0000256" key="2">
    <source>
        <dbReference type="ARBA" id="ARBA00022692"/>
    </source>
</evidence>
<feature type="transmembrane region" description="Helical" evidence="5">
    <location>
        <begin position="322"/>
        <end position="355"/>
    </location>
</feature>
<evidence type="ECO:0000256" key="1">
    <source>
        <dbReference type="ARBA" id="ARBA00004141"/>
    </source>
</evidence>
<feature type="domain" description="Major facilitator superfamily (MFS) profile" evidence="6">
    <location>
        <begin position="61"/>
        <end position="545"/>
    </location>
</feature>
<dbReference type="PANTHER" id="PTHR23502">
    <property type="entry name" value="MAJOR FACILITATOR SUPERFAMILY"/>
    <property type="match status" value="1"/>
</dbReference>
<dbReference type="InterPro" id="IPR011701">
    <property type="entry name" value="MFS"/>
</dbReference>
<dbReference type="Pfam" id="PF07690">
    <property type="entry name" value="MFS_1"/>
    <property type="match status" value="1"/>
</dbReference>
<accession>A0AAD5RQP6</accession>
<feature type="transmembrane region" description="Helical" evidence="5">
    <location>
        <begin position="194"/>
        <end position="211"/>
    </location>
</feature>
<dbReference type="InterPro" id="IPR036259">
    <property type="entry name" value="MFS_trans_sf"/>
</dbReference>
<feature type="transmembrane region" description="Helical" evidence="5">
    <location>
        <begin position="367"/>
        <end position="387"/>
    </location>
</feature>
<dbReference type="PROSITE" id="PS50850">
    <property type="entry name" value="MFS"/>
    <property type="match status" value="1"/>
</dbReference>
<protein>
    <submittedName>
        <fullName evidence="7">Major facilitator superfamily domain-containing protein</fullName>
    </submittedName>
</protein>
<name>A0AAD5RQP6_9PEZI</name>
<feature type="transmembrane region" description="Helical" evidence="5">
    <location>
        <begin position="508"/>
        <end position="526"/>
    </location>
</feature>
<feature type="transmembrane region" description="Helical" evidence="5">
    <location>
        <begin position="473"/>
        <end position="496"/>
    </location>
</feature>
<feature type="transmembrane region" description="Helical" evidence="5">
    <location>
        <begin position="439"/>
        <end position="461"/>
    </location>
</feature>
<organism evidence="7 8">
    <name type="scientific">Zalerion maritima</name>
    <dbReference type="NCBI Taxonomy" id="339359"/>
    <lineage>
        <taxon>Eukaryota</taxon>
        <taxon>Fungi</taxon>
        <taxon>Dikarya</taxon>
        <taxon>Ascomycota</taxon>
        <taxon>Pezizomycotina</taxon>
        <taxon>Sordariomycetes</taxon>
        <taxon>Lulworthiomycetidae</taxon>
        <taxon>Lulworthiales</taxon>
        <taxon>Lulworthiaceae</taxon>
        <taxon>Zalerion</taxon>
    </lineage>
</organism>
<feature type="transmembrane region" description="Helical" evidence="5">
    <location>
        <begin position="134"/>
        <end position="152"/>
    </location>
</feature>
<evidence type="ECO:0000256" key="3">
    <source>
        <dbReference type="ARBA" id="ARBA00022989"/>
    </source>
</evidence>
<dbReference type="GO" id="GO:0005886">
    <property type="term" value="C:plasma membrane"/>
    <property type="evidence" value="ECO:0007669"/>
    <property type="project" value="TreeGrafter"/>
</dbReference>
<dbReference type="EMBL" id="JAKWBI020000145">
    <property type="protein sequence ID" value="KAJ2901617.1"/>
    <property type="molecule type" value="Genomic_DNA"/>
</dbReference>
<gene>
    <name evidence="7" type="ORF">MKZ38_001637</name>
</gene>
<comment type="caution">
    <text evidence="7">The sequence shown here is derived from an EMBL/GenBank/DDBJ whole genome shotgun (WGS) entry which is preliminary data.</text>
</comment>
<evidence type="ECO:0000313" key="7">
    <source>
        <dbReference type="EMBL" id="KAJ2901617.1"/>
    </source>
</evidence>
<evidence type="ECO:0000259" key="6">
    <source>
        <dbReference type="PROSITE" id="PS50850"/>
    </source>
</evidence>